<dbReference type="Gene3D" id="3.40.50.2300">
    <property type="match status" value="2"/>
</dbReference>
<dbReference type="Pfam" id="PF13458">
    <property type="entry name" value="Peripla_BP_6"/>
    <property type="match status" value="1"/>
</dbReference>
<evidence type="ECO:0000256" key="4">
    <source>
        <dbReference type="ARBA" id="ARBA00022970"/>
    </source>
</evidence>
<dbReference type="InterPro" id="IPR028082">
    <property type="entry name" value="Peripla_BP_I"/>
</dbReference>
<comment type="similarity">
    <text evidence="1">Belongs to the leucine-binding protein family.</text>
</comment>
<feature type="domain" description="Leucine-binding protein" evidence="5">
    <location>
        <begin position="35"/>
        <end position="378"/>
    </location>
</feature>
<dbReference type="PANTHER" id="PTHR30483:SF6">
    <property type="entry name" value="PERIPLASMIC BINDING PROTEIN OF ABC TRANSPORTER FOR NATURAL AMINO ACIDS"/>
    <property type="match status" value="1"/>
</dbReference>
<gene>
    <name evidence="6" type="ORF">ENW73_08850</name>
</gene>
<organism evidence="6">
    <name type="scientific">candidate division WOR-3 bacterium</name>
    <dbReference type="NCBI Taxonomy" id="2052148"/>
    <lineage>
        <taxon>Bacteria</taxon>
        <taxon>Bacteria division WOR-3</taxon>
    </lineage>
</organism>
<protein>
    <submittedName>
        <fullName evidence="6">ABC transporter substrate-binding protein</fullName>
    </submittedName>
</protein>
<evidence type="ECO:0000313" key="6">
    <source>
        <dbReference type="EMBL" id="HHS52943.1"/>
    </source>
</evidence>
<dbReference type="GO" id="GO:0006865">
    <property type="term" value="P:amino acid transport"/>
    <property type="evidence" value="ECO:0007669"/>
    <property type="project" value="UniProtKB-KW"/>
</dbReference>
<dbReference type="InterPro" id="IPR028081">
    <property type="entry name" value="Leu-bd"/>
</dbReference>
<keyword evidence="2" id="KW-0813">Transport</keyword>
<keyword evidence="4" id="KW-0029">Amino-acid transport</keyword>
<dbReference type="EMBL" id="DTLI01000211">
    <property type="protein sequence ID" value="HHS52943.1"/>
    <property type="molecule type" value="Genomic_DNA"/>
</dbReference>
<dbReference type="PRINTS" id="PR00337">
    <property type="entry name" value="LEUILEVALBP"/>
</dbReference>
<comment type="caution">
    <text evidence="6">The sequence shown here is derived from an EMBL/GenBank/DDBJ whole genome shotgun (WGS) entry which is preliminary data.</text>
</comment>
<evidence type="ECO:0000256" key="1">
    <source>
        <dbReference type="ARBA" id="ARBA00010062"/>
    </source>
</evidence>
<dbReference type="PANTHER" id="PTHR30483">
    <property type="entry name" value="LEUCINE-SPECIFIC-BINDING PROTEIN"/>
    <property type="match status" value="1"/>
</dbReference>
<sequence>MRRKTIRLNLLLILFGAVLAGLNLLSCAKDQAGVIKIGLVVPLTGDVKTFGESVKNACLLAVEEVNNKGGVLNKKIKIVMADDKNDPTECANAGSKLINQDRVKAIIGSVSSKCSIPLSEICQDATIVMITPTSTNPKVTVDEYGKRKDYVFRACFIDPFQGAVAAKFALENLKAKKAAVLYDVGNDYVKGLAEFFQQAFVKGGGKINVYESYAKDDVDFSALLTKVKVDNPDVLFIPDYYNKVGLIAKQARQLGIKAQFLGGDGWDSEDMVKIAGDAIEGGYFTNHYSPEDPRPEVCEWVRKYQARYGSKPDALATLGYDATLLLIEAIRLAGSDKPDLVREAMAKIKDFKCVSGSISFDENGNPRKSAVVLQYQGGAQKYVTTVNP</sequence>
<keyword evidence="3" id="KW-0732">Signal</keyword>
<dbReference type="CDD" id="cd06347">
    <property type="entry name" value="PBP1_ABC_LivK_ligand_binding-like"/>
    <property type="match status" value="1"/>
</dbReference>
<dbReference type="InterPro" id="IPR051010">
    <property type="entry name" value="BCAA_transport"/>
</dbReference>
<dbReference type="SUPFAM" id="SSF53822">
    <property type="entry name" value="Periplasmic binding protein-like I"/>
    <property type="match status" value="1"/>
</dbReference>
<dbReference type="AlphaFoldDB" id="A0A7C6EH85"/>
<name>A0A7C6EH85_UNCW3</name>
<proteinExistence type="inferred from homology"/>
<reference evidence="6" key="1">
    <citation type="journal article" date="2020" name="mSystems">
        <title>Genome- and Community-Level Interaction Insights into Carbon Utilization and Element Cycling Functions of Hydrothermarchaeota in Hydrothermal Sediment.</title>
        <authorList>
            <person name="Zhou Z."/>
            <person name="Liu Y."/>
            <person name="Xu W."/>
            <person name="Pan J."/>
            <person name="Luo Z.H."/>
            <person name="Li M."/>
        </authorList>
    </citation>
    <scope>NUCLEOTIDE SEQUENCE [LARGE SCALE GENOMIC DNA]</scope>
    <source>
        <strain evidence="6">SpSt-876</strain>
    </source>
</reference>
<accession>A0A7C6EH85</accession>
<evidence type="ECO:0000256" key="2">
    <source>
        <dbReference type="ARBA" id="ARBA00022448"/>
    </source>
</evidence>
<dbReference type="InterPro" id="IPR000709">
    <property type="entry name" value="Leu_Ile_Val-bd"/>
</dbReference>
<evidence type="ECO:0000256" key="3">
    <source>
        <dbReference type="ARBA" id="ARBA00022729"/>
    </source>
</evidence>
<evidence type="ECO:0000259" key="5">
    <source>
        <dbReference type="Pfam" id="PF13458"/>
    </source>
</evidence>